<feature type="compositionally biased region" description="Polar residues" evidence="1">
    <location>
        <begin position="148"/>
        <end position="159"/>
    </location>
</feature>
<evidence type="ECO:0000313" key="2">
    <source>
        <dbReference type="EMBL" id="KAK8861256.1"/>
    </source>
</evidence>
<feature type="compositionally biased region" description="Basic and acidic residues" evidence="1">
    <location>
        <begin position="359"/>
        <end position="370"/>
    </location>
</feature>
<dbReference type="Proteomes" id="UP001388673">
    <property type="component" value="Unassembled WGS sequence"/>
</dbReference>
<sequence>MSDNSGKSSFRALGKKASQVFQRAKTLPQTMSVGSSHDRPDKDRILALLMEQQHRGEEPYYKPYKWEPPQAMAGGHSPHSNRSRTFPSAGESSKMNEAESYFTASPSYQSAAQNSSEPSSTAFYSDQTTFGYVDMSHVPMPIPDQTDIRASSRTANVSEPISARRKRPPAPPRTSSAQASSSSQGMALPSGREPSRKPRSIASLESVATEFDMEPDAQSRALYQTEQTQRTRSGYDSGSSCSEISDADDQERRAAKLLGNPAQMARVAIMSQKPGELPLRSLGSPSSHGLRTSSYADATRGGLTGYSGSSSRIPTRPEETSDFDVDSADPGPSHTAAGQIGTGRSYPSEDYYRARLPRSRTEWKVEDRDGPACYDANEVGDIQRASFRN</sequence>
<dbReference type="KEGG" id="kne:92179334"/>
<organism evidence="2 3">
    <name type="scientific">Kwoniella newhampshirensis</name>
    <dbReference type="NCBI Taxonomy" id="1651941"/>
    <lineage>
        <taxon>Eukaryota</taxon>
        <taxon>Fungi</taxon>
        <taxon>Dikarya</taxon>
        <taxon>Basidiomycota</taxon>
        <taxon>Agaricomycotina</taxon>
        <taxon>Tremellomycetes</taxon>
        <taxon>Tremellales</taxon>
        <taxon>Cryptococcaceae</taxon>
        <taxon>Kwoniella</taxon>
    </lineage>
</organism>
<comment type="caution">
    <text evidence="2">The sequence shown here is derived from an EMBL/GenBank/DDBJ whole genome shotgun (WGS) entry which is preliminary data.</text>
</comment>
<dbReference type="EMBL" id="JBCAWK010000004">
    <property type="protein sequence ID" value="KAK8861256.1"/>
    <property type="molecule type" value="Genomic_DNA"/>
</dbReference>
<feature type="compositionally biased region" description="Polar residues" evidence="1">
    <location>
        <begin position="78"/>
        <end position="95"/>
    </location>
</feature>
<protein>
    <submittedName>
        <fullName evidence="2">Uncharacterized protein</fullName>
    </submittedName>
</protein>
<feature type="region of interest" description="Disordered" evidence="1">
    <location>
        <begin position="274"/>
        <end position="370"/>
    </location>
</feature>
<name>A0AAW0YYJ2_9TREE</name>
<evidence type="ECO:0000313" key="3">
    <source>
        <dbReference type="Proteomes" id="UP001388673"/>
    </source>
</evidence>
<proteinExistence type="predicted"/>
<accession>A0AAW0YYJ2</accession>
<reference evidence="2 3" key="1">
    <citation type="journal article" date="2024" name="bioRxiv">
        <title>Comparative genomics of Cryptococcus and Kwoniella reveals pathogenesis evolution and contrasting karyotype dynamics via intercentromeric recombination or chromosome fusion.</title>
        <authorList>
            <person name="Coelho M.A."/>
            <person name="David-Palma M."/>
            <person name="Shea T."/>
            <person name="Bowers K."/>
            <person name="McGinley-Smith S."/>
            <person name="Mohammad A.W."/>
            <person name="Gnirke A."/>
            <person name="Yurkov A.M."/>
            <person name="Nowrousian M."/>
            <person name="Sun S."/>
            <person name="Cuomo C.A."/>
            <person name="Heitman J."/>
        </authorList>
    </citation>
    <scope>NUCLEOTIDE SEQUENCE [LARGE SCALE GENOMIC DNA]</scope>
    <source>
        <strain evidence="2 3">CBS 13917</strain>
    </source>
</reference>
<keyword evidence="3" id="KW-1185">Reference proteome</keyword>
<feature type="region of interest" description="Disordered" evidence="1">
    <location>
        <begin position="1"/>
        <end position="40"/>
    </location>
</feature>
<dbReference type="RefSeq" id="XP_066803881.1">
    <property type="nucleotide sequence ID" value="XM_066945192.1"/>
</dbReference>
<feature type="compositionally biased region" description="Low complexity" evidence="1">
    <location>
        <begin position="173"/>
        <end position="183"/>
    </location>
</feature>
<dbReference type="GeneID" id="92179334"/>
<dbReference type="AlphaFoldDB" id="A0AAW0YYJ2"/>
<evidence type="ECO:0000256" key="1">
    <source>
        <dbReference type="SAM" id="MobiDB-lite"/>
    </source>
</evidence>
<gene>
    <name evidence="2" type="ORF">IAR55_002075</name>
</gene>
<feature type="compositionally biased region" description="Polar residues" evidence="1">
    <location>
        <begin position="283"/>
        <end position="296"/>
    </location>
</feature>
<feature type="compositionally biased region" description="Polar residues" evidence="1">
    <location>
        <begin position="102"/>
        <end position="130"/>
    </location>
</feature>
<feature type="compositionally biased region" description="Polar residues" evidence="1">
    <location>
        <begin position="221"/>
        <end position="243"/>
    </location>
</feature>
<feature type="region of interest" description="Disordered" evidence="1">
    <location>
        <begin position="60"/>
        <end position="259"/>
    </location>
</feature>